<dbReference type="EMBL" id="CAAALY010126157">
    <property type="protein sequence ID" value="VEL31762.1"/>
    <property type="molecule type" value="Genomic_DNA"/>
</dbReference>
<feature type="non-terminal residue" evidence="2">
    <location>
        <position position="1"/>
    </location>
</feature>
<evidence type="ECO:0000256" key="1">
    <source>
        <dbReference type="SAM" id="MobiDB-lite"/>
    </source>
</evidence>
<keyword evidence="3" id="KW-1185">Reference proteome</keyword>
<dbReference type="Proteomes" id="UP000784294">
    <property type="component" value="Unassembled WGS sequence"/>
</dbReference>
<comment type="caution">
    <text evidence="2">The sequence shown here is derived from an EMBL/GenBank/DDBJ whole genome shotgun (WGS) entry which is preliminary data.</text>
</comment>
<organism evidence="2 3">
    <name type="scientific">Protopolystoma xenopodis</name>
    <dbReference type="NCBI Taxonomy" id="117903"/>
    <lineage>
        <taxon>Eukaryota</taxon>
        <taxon>Metazoa</taxon>
        <taxon>Spiralia</taxon>
        <taxon>Lophotrochozoa</taxon>
        <taxon>Platyhelminthes</taxon>
        <taxon>Monogenea</taxon>
        <taxon>Polyopisthocotylea</taxon>
        <taxon>Polystomatidea</taxon>
        <taxon>Polystomatidae</taxon>
        <taxon>Protopolystoma</taxon>
    </lineage>
</organism>
<feature type="compositionally biased region" description="Polar residues" evidence="1">
    <location>
        <begin position="84"/>
        <end position="95"/>
    </location>
</feature>
<accession>A0A3S5AAE3</accession>
<reference evidence="2" key="1">
    <citation type="submission" date="2018-11" db="EMBL/GenBank/DDBJ databases">
        <authorList>
            <consortium name="Pathogen Informatics"/>
        </authorList>
    </citation>
    <scope>NUCLEOTIDE SEQUENCE</scope>
</reference>
<name>A0A3S5AAE3_9PLAT</name>
<feature type="region of interest" description="Disordered" evidence="1">
    <location>
        <begin position="1"/>
        <end position="95"/>
    </location>
</feature>
<evidence type="ECO:0000313" key="2">
    <source>
        <dbReference type="EMBL" id="VEL31762.1"/>
    </source>
</evidence>
<dbReference type="AlphaFoldDB" id="A0A3S5AAE3"/>
<proteinExistence type="predicted"/>
<feature type="compositionally biased region" description="Polar residues" evidence="1">
    <location>
        <begin position="35"/>
        <end position="52"/>
    </location>
</feature>
<evidence type="ECO:0000313" key="3">
    <source>
        <dbReference type="Proteomes" id="UP000784294"/>
    </source>
</evidence>
<gene>
    <name evidence="2" type="ORF">PXEA_LOCUS25202</name>
</gene>
<sequence length="134" mass="14951">ARYQLVHPSTDRDNCIKLSSSGVSTPPALPPHQKLSFNRSSLGLQTSDQPPLSLTPPVRMESRGRHTQRNFYRQQPPINDGTLRPSSVGSSYISFQNDDELGTDKLLSPHDFADACHEGEQPLALSKHRVSWFN</sequence>
<protein>
    <submittedName>
        <fullName evidence="2">Uncharacterized protein</fullName>
    </submittedName>
</protein>